<sequence length="119" mass="13604">MSQERKVGENFDEKTAGDIFDKLKNVEGKIKPKKDGKLKNISDLMNEANYLKDHGKFDEAIELYKQVIFALPDSKKAYEALIDIYQKNGDTDSEKDVLKKAIGNCKDDESFKNKLNEIN</sequence>
<organism evidence="1 2">
    <name type="scientific">Methanobrevibacter thaueri</name>
    <dbReference type="NCBI Taxonomy" id="190975"/>
    <lineage>
        <taxon>Archaea</taxon>
        <taxon>Methanobacteriati</taxon>
        <taxon>Methanobacteriota</taxon>
        <taxon>Methanomada group</taxon>
        <taxon>Methanobacteria</taxon>
        <taxon>Methanobacteriales</taxon>
        <taxon>Methanobacteriaceae</taxon>
        <taxon>Methanobrevibacter</taxon>
    </lineage>
</organism>
<dbReference type="RefSeq" id="WP_303738879.1">
    <property type="nucleotide sequence ID" value="NZ_SUTK01000017.1"/>
</dbReference>
<reference evidence="1" key="1">
    <citation type="submission" date="2019-04" db="EMBL/GenBank/DDBJ databases">
        <title>Evolution of Biomass-Degrading Anaerobic Consortia Revealed by Metagenomics.</title>
        <authorList>
            <person name="Peng X."/>
        </authorList>
    </citation>
    <scope>NUCLEOTIDE SEQUENCE</scope>
    <source>
        <strain evidence="1">SIG18</strain>
    </source>
</reference>
<name>A0A8T3V7Z9_9EURY</name>
<gene>
    <name evidence="1" type="ORF">E7Z79_04980</name>
</gene>
<dbReference type="EMBL" id="SUTK01000017">
    <property type="protein sequence ID" value="MBE6501776.1"/>
    <property type="molecule type" value="Genomic_DNA"/>
</dbReference>
<dbReference type="SUPFAM" id="SSF48452">
    <property type="entry name" value="TPR-like"/>
    <property type="match status" value="1"/>
</dbReference>
<evidence type="ECO:0000313" key="2">
    <source>
        <dbReference type="Proteomes" id="UP000783037"/>
    </source>
</evidence>
<comment type="caution">
    <text evidence="1">The sequence shown here is derived from an EMBL/GenBank/DDBJ whole genome shotgun (WGS) entry which is preliminary data.</text>
</comment>
<dbReference type="Proteomes" id="UP000783037">
    <property type="component" value="Unassembled WGS sequence"/>
</dbReference>
<proteinExistence type="predicted"/>
<dbReference type="InterPro" id="IPR011990">
    <property type="entry name" value="TPR-like_helical_dom_sf"/>
</dbReference>
<evidence type="ECO:0000313" key="1">
    <source>
        <dbReference type="EMBL" id="MBE6501776.1"/>
    </source>
</evidence>
<protein>
    <submittedName>
        <fullName evidence="1">Tetratricopeptide repeat protein</fullName>
    </submittedName>
</protein>
<dbReference type="AlphaFoldDB" id="A0A8T3V7Z9"/>
<dbReference type="Gene3D" id="1.25.40.10">
    <property type="entry name" value="Tetratricopeptide repeat domain"/>
    <property type="match status" value="1"/>
</dbReference>
<accession>A0A8T3V7Z9</accession>